<feature type="compositionally biased region" description="Polar residues" evidence="1">
    <location>
        <begin position="613"/>
        <end position="623"/>
    </location>
</feature>
<feature type="compositionally biased region" description="Polar residues" evidence="1">
    <location>
        <begin position="793"/>
        <end position="811"/>
    </location>
</feature>
<keyword evidence="4" id="KW-1185">Reference proteome</keyword>
<dbReference type="OrthoDB" id="264795at2759"/>
<reference evidence="4" key="1">
    <citation type="submission" date="2014-04" db="EMBL/GenBank/DDBJ databases">
        <title>Evolutionary Origins and Diversification of the Mycorrhizal Mutualists.</title>
        <authorList>
            <consortium name="DOE Joint Genome Institute"/>
            <consortium name="Mycorrhizal Genomics Consortium"/>
            <person name="Kohler A."/>
            <person name="Kuo A."/>
            <person name="Nagy L.G."/>
            <person name="Floudas D."/>
            <person name="Copeland A."/>
            <person name="Barry K.W."/>
            <person name="Cichocki N."/>
            <person name="Veneault-Fourrey C."/>
            <person name="LaButti K."/>
            <person name="Lindquist E.A."/>
            <person name="Lipzen A."/>
            <person name="Lundell T."/>
            <person name="Morin E."/>
            <person name="Murat C."/>
            <person name="Riley R."/>
            <person name="Ohm R."/>
            <person name="Sun H."/>
            <person name="Tunlid A."/>
            <person name="Henrissat B."/>
            <person name="Grigoriev I.V."/>
            <person name="Hibbett D.S."/>
            <person name="Martin F."/>
        </authorList>
    </citation>
    <scope>NUCLEOTIDE SEQUENCE [LARGE SCALE GENOMIC DNA]</scope>
    <source>
        <strain evidence="4">FD-334 SS-4</strain>
    </source>
</reference>
<evidence type="ECO:0000256" key="1">
    <source>
        <dbReference type="SAM" id="MobiDB-lite"/>
    </source>
</evidence>
<dbReference type="EMBL" id="KN817583">
    <property type="protein sequence ID" value="KJA18922.1"/>
    <property type="molecule type" value="Genomic_DNA"/>
</dbReference>
<dbReference type="GO" id="GO:0005737">
    <property type="term" value="C:cytoplasm"/>
    <property type="evidence" value="ECO:0007669"/>
    <property type="project" value="TreeGrafter"/>
</dbReference>
<organism evidence="3 4">
    <name type="scientific">Hypholoma sublateritium (strain FD-334 SS-4)</name>
    <dbReference type="NCBI Taxonomy" id="945553"/>
    <lineage>
        <taxon>Eukaryota</taxon>
        <taxon>Fungi</taxon>
        <taxon>Dikarya</taxon>
        <taxon>Basidiomycota</taxon>
        <taxon>Agaricomycotina</taxon>
        <taxon>Agaricomycetes</taxon>
        <taxon>Agaricomycetidae</taxon>
        <taxon>Agaricales</taxon>
        <taxon>Agaricineae</taxon>
        <taxon>Strophariaceae</taxon>
        <taxon>Hypholoma</taxon>
    </lineage>
</organism>
<feature type="region of interest" description="Disordered" evidence="1">
    <location>
        <begin position="1"/>
        <end position="153"/>
    </location>
</feature>
<accession>A0A0D2KW80</accession>
<feature type="compositionally biased region" description="Polar residues" evidence="1">
    <location>
        <begin position="1495"/>
        <end position="1520"/>
    </location>
</feature>
<feature type="domain" description="SAC3/GANP/THP3 conserved" evidence="2">
    <location>
        <begin position="200"/>
        <end position="449"/>
    </location>
</feature>
<evidence type="ECO:0000313" key="4">
    <source>
        <dbReference type="Proteomes" id="UP000054270"/>
    </source>
</evidence>
<evidence type="ECO:0000313" key="3">
    <source>
        <dbReference type="EMBL" id="KJA18922.1"/>
    </source>
</evidence>
<evidence type="ECO:0000259" key="2">
    <source>
        <dbReference type="Pfam" id="PF03399"/>
    </source>
</evidence>
<dbReference type="InterPro" id="IPR005062">
    <property type="entry name" value="SAC3/GANP/THP3_conserved"/>
</dbReference>
<feature type="compositionally biased region" description="Pro residues" evidence="1">
    <location>
        <begin position="545"/>
        <end position="558"/>
    </location>
</feature>
<feature type="region of interest" description="Disordered" evidence="1">
    <location>
        <begin position="584"/>
        <end position="632"/>
    </location>
</feature>
<dbReference type="PANTHER" id="PTHR12436:SF3">
    <property type="entry name" value="GERMINAL-CENTER ASSOCIATED NUCLEAR PROTEIN"/>
    <property type="match status" value="1"/>
</dbReference>
<proteinExistence type="predicted"/>
<dbReference type="PANTHER" id="PTHR12436">
    <property type="entry name" value="80 KDA MCM3-ASSOCIATED PROTEIN"/>
    <property type="match status" value="1"/>
</dbReference>
<dbReference type="Pfam" id="PF03399">
    <property type="entry name" value="SAC3_GANP"/>
    <property type="match status" value="1"/>
</dbReference>
<protein>
    <recommendedName>
        <fullName evidence="2">SAC3/GANP/THP3 conserved domain-containing protein</fullName>
    </recommendedName>
</protein>
<feature type="region of interest" description="Disordered" evidence="1">
    <location>
        <begin position="793"/>
        <end position="861"/>
    </location>
</feature>
<dbReference type="STRING" id="945553.A0A0D2KW80"/>
<feature type="region of interest" description="Disordered" evidence="1">
    <location>
        <begin position="508"/>
        <end position="564"/>
    </location>
</feature>
<dbReference type="InterPro" id="IPR045107">
    <property type="entry name" value="SAC3/GANP/THP3"/>
</dbReference>
<feature type="region of interest" description="Disordered" evidence="1">
    <location>
        <begin position="1455"/>
        <end position="1531"/>
    </location>
</feature>
<feature type="compositionally biased region" description="Basic and acidic residues" evidence="1">
    <location>
        <begin position="104"/>
        <end position="115"/>
    </location>
</feature>
<feature type="region of interest" description="Disordered" evidence="1">
    <location>
        <begin position="1021"/>
        <end position="1065"/>
    </location>
</feature>
<name>A0A0D2KW80_HYPSF</name>
<feature type="compositionally biased region" description="Low complexity" evidence="1">
    <location>
        <begin position="826"/>
        <end position="840"/>
    </location>
</feature>
<dbReference type="GO" id="GO:0006406">
    <property type="term" value="P:mRNA export from nucleus"/>
    <property type="evidence" value="ECO:0007669"/>
    <property type="project" value="TreeGrafter"/>
</dbReference>
<dbReference type="Proteomes" id="UP000054270">
    <property type="component" value="Unassembled WGS sequence"/>
</dbReference>
<feature type="compositionally biased region" description="Basic and acidic residues" evidence="1">
    <location>
        <begin position="47"/>
        <end position="56"/>
    </location>
</feature>
<dbReference type="GO" id="GO:0070390">
    <property type="term" value="C:transcription export complex 2"/>
    <property type="evidence" value="ECO:0007669"/>
    <property type="project" value="TreeGrafter"/>
</dbReference>
<feature type="compositionally biased region" description="Low complexity" evidence="1">
    <location>
        <begin position="89"/>
        <end position="100"/>
    </location>
</feature>
<dbReference type="Gene3D" id="1.25.40.990">
    <property type="match status" value="1"/>
</dbReference>
<gene>
    <name evidence="3" type="ORF">HYPSUDRAFT_44772</name>
</gene>
<feature type="compositionally biased region" description="Basic and acidic residues" evidence="1">
    <location>
        <begin position="142"/>
        <end position="153"/>
    </location>
</feature>
<sequence>MDASSYPRGSRGRGNLSHDAARGRPHSRNKHWSAADSVARTNTPNHSDGERWERGGHRGSGRGRGVPRGVAPIFHNVSLRLNHSPFHSPQPQRTPVVQQPVHPPEVHEDVEIEGTHDEEDELYEEGDDIEPRAETNSGSFAEIHEPELDSPEEREKFYQELVKAREQERKIAIAEGKMDDPLVPKRLEDAISIVGTCMDMCPRFERYRRERENNLFEWETIPGTKRVNHNRAVKMYERAAGDKTLPSDLRPPLVLKRTLDYLFRDLLPRGGFSAAFNFIRDRSRAVRNDFTMQHITGPLAIECHDRCARFHILALHFERDTTGFSIPLEEQQLMNTLQSLKEFYEDQRGRYESPTELEMRVYHRLIHIRDQKERHEDIPDYITSHPVFKLTTAFRLHVQEKSAPISKTSRLVVNAEGMQIFGQLATVLKEQGSTVMVYLVACLLERLFGKDTIEDIEAIKGDLSIPDIIDGVSSRRHIQQVHQDYEQETEEIAEGDEDELEEYYDNGDEEDYEEGGYTAPVLAPAPQPTVSVPFKPSSTEWPSNAPAPPPSIPQPAPAPTSAFAGLVSKPNPFGVQSIFGTSPFAPSSTSSTPILQGTPSPFGNFGSPAIPPTASSLPPTNVRSPPQQAAPADSPFAFAAANSSSATFASNAPPTNSFNIPPKFVSMPTASTSQPSQSSAPTSVFGGANGSFFSTPFSISASGSTPPFGSVGTTNVITPPLNPKASEFAPAANPSVFSQPPTFPSANGMPKFSSPNPTYSQTIATTNLQPTAAFNIEPTANGASVFNTNASTSTPSYFQKPSPPGSKSVTPPLNRLTAPPLLKIDTNTSTGSSTSSAASPRVPPPMPKKQPISLPSTPTTVLQPPSALLGYLRSTLEGASSSSSSLGSPTSSQDMLSPLVMGSPTMSDAKPFNNFTPLSTPKALRRFSGTAPALPSPSEKGKDSVHTMYDADDTEVQKERALAFARRSVLVRSAFERWVQRATDRAAYLEARRHDEEYRAKLHRARADGRAGALELARAGNGMSVDKKRRVSTNGTAGDEHHHGQAPMKKRAARKRVSGDYRAPRTDEELARRFKENHEEQELRWAKGSFLQMIRRAVGKLNAATLKLPWNIWLSMNPESDGTAIWLERKFDVPASGAWVSEAVFSIPLATGGPDTAGYPGLIVFEATPLGDVSDELEKKYRILDDCSRLREIIKSLSPRRHFIPSLLVICWDVQDQDSTPSDFLVMVKKLVADSVLHSYQMFAITACSKDMDHKLDGILNTLALDTEGKLVRTLSLAGVFKLYEPIFEAFLTEWLENCTVNGRFDWNLYAQLVQVSVVLLNFISTAVQSLLELSGPRDPLPSFEYHYIGDSESCYGTVNEWLSTLSSQDDSKMIATDLHSHRNIGQDFPGRVFIGHLLELTKTRFERLYPRSANTERAVLTSSIDASLEAFNGAIRPLQLKLSQAYNFSARRSPKRRAYSVATSEHGSPEAKRARFSASVASASTDGEVDGLSTVPTTPQMNGNRQMQTPSPTGSTVSAAATDRTEQERPAVTVAMLRALTRDLKKKYAVGCS</sequence>
<feature type="compositionally biased region" description="Low complexity" evidence="1">
    <location>
        <begin position="584"/>
        <end position="593"/>
    </location>
</feature>
<feature type="compositionally biased region" description="Acidic residues" evidence="1">
    <location>
        <begin position="116"/>
        <end position="128"/>
    </location>
</feature>
<dbReference type="OMA" id="RDQKERH"/>